<protein>
    <recommendedName>
        <fullName evidence="3">LisH domain-containing protein</fullName>
    </recommendedName>
</protein>
<dbReference type="Pfam" id="PF08513">
    <property type="entry name" value="LisH"/>
    <property type="match status" value="1"/>
</dbReference>
<accession>A0ABD6EPW8</accession>
<gene>
    <name evidence="1" type="ORF">AB6A40_008585</name>
</gene>
<proteinExistence type="predicted"/>
<organism evidence="1 2">
    <name type="scientific">Gnathostoma spinigerum</name>
    <dbReference type="NCBI Taxonomy" id="75299"/>
    <lineage>
        <taxon>Eukaryota</taxon>
        <taxon>Metazoa</taxon>
        <taxon>Ecdysozoa</taxon>
        <taxon>Nematoda</taxon>
        <taxon>Chromadorea</taxon>
        <taxon>Rhabditida</taxon>
        <taxon>Spirurina</taxon>
        <taxon>Gnathostomatomorpha</taxon>
        <taxon>Gnathostomatoidea</taxon>
        <taxon>Gnathostomatidae</taxon>
        <taxon>Gnathostoma</taxon>
    </lineage>
</organism>
<evidence type="ECO:0008006" key="3">
    <source>
        <dbReference type="Google" id="ProtNLM"/>
    </source>
</evidence>
<dbReference type="AlphaFoldDB" id="A0ABD6EPW8"/>
<reference evidence="1 2" key="1">
    <citation type="submission" date="2024-08" db="EMBL/GenBank/DDBJ databases">
        <title>Gnathostoma spinigerum genome.</title>
        <authorList>
            <person name="Gonzalez-Bertolin B."/>
            <person name="Monzon S."/>
            <person name="Zaballos A."/>
            <person name="Jimenez P."/>
            <person name="Dekumyoy P."/>
            <person name="Varona S."/>
            <person name="Cuesta I."/>
            <person name="Sumanam S."/>
            <person name="Adisakwattana P."/>
            <person name="Gasser R.B."/>
            <person name="Hernandez-Gonzalez A."/>
            <person name="Young N.D."/>
            <person name="Perteguer M.J."/>
        </authorList>
    </citation>
    <scope>NUCLEOTIDE SEQUENCE [LARGE SCALE GENOMIC DNA]</scope>
    <source>
        <strain evidence="1">AL3</strain>
        <tissue evidence="1">Liver</tissue>
    </source>
</reference>
<dbReference type="PROSITE" id="PS50896">
    <property type="entry name" value="LISH"/>
    <property type="match status" value="1"/>
</dbReference>
<dbReference type="EMBL" id="JBGFUD010008073">
    <property type="protein sequence ID" value="MFH4981876.1"/>
    <property type="molecule type" value="Genomic_DNA"/>
</dbReference>
<evidence type="ECO:0000313" key="1">
    <source>
        <dbReference type="EMBL" id="MFH4981876.1"/>
    </source>
</evidence>
<name>A0ABD6EPW8_9BILA</name>
<evidence type="ECO:0000313" key="2">
    <source>
        <dbReference type="Proteomes" id="UP001608902"/>
    </source>
</evidence>
<dbReference type="InterPro" id="IPR006594">
    <property type="entry name" value="LisH"/>
</dbReference>
<comment type="caution">
    <text evidence="1">The sequence shown here is derived from an EMBL/GenBank/DDBJ whole genome shotgun (WGS) entry which is preliminary data.</text>
</comment>
<keyword evidence="2" id="KW-1185">Reference proteome</keyword>
<dbReference type="Proteomes" id="UP001608902">
    <property type="component" value="Unassembled WGS sequence"/>
</dbReference>
<sequence length="101" mass="11831">MVTLAMENTDELREAVLDRLKKNGTLNRIQAELRSAIFLAIEQKEEDIKEDEPCDDEKSIEYALILHYLRQNRLSATAAVFEKEINRVRLQKLTSFEFIVF</sequence>